<dbReference type="Pfam" id="PF16343">
    <property type="entry name" value="DUF4973"/>
    <property type="match status" value="1"/>
</dbReference>
<dbReference type="AlphaFoldDB" id="A0A412GRE6"/>
<dbReference type="Gene3D" id="2.40.128.440">
    <property type="entry name" value="Uncharacterised protein PF14274, DUF4361"/>
    <property type="match status" value="1"/>
</dbReference>
<feature type="signal peptide" evidence="1">
    <location>
        <begin position="1"/>
        <end position="22"/>
    </location>
</feature>
<dbReference type="Gene3D" id="2.60.40.1740">
    <property type="entry name" value="hypothetical protein (bacova_03559)"/>
    <property type="match status" value="1"/>
</dbReference>
<feature type="chain" id="PRO_5019394022" evidence="1">
    <location>
        <begin position="23"/>
        <end position="331"/>
    </location>
</feature>
<dbReference type="EMBL" id="QRUU01000023">
    <property type="protein sequence ID" value="RGR97388.1"/>
    <property type="molecule type" value="Genomic_DNA"/>
</dbReference>
<evidence type="ECO:0000259" key="2">
    <source>
        <dbReference type="Pfam" id="PF14274"/>
    </source>
</evidence>
<accession>A0A412GRE6</accession>
<dbReference type="RefSeq" id="WP_118484117.1">
    <property type="nucleotide sequence ID" value="NZ_JBKWMM010000002.1"/>
</dbReference>
<gene>
    <name evidence="4" type="ORF">DWY20_06975</name>
</gene>
<dbReference type="InterPro" id="IPR025371">
    <property type="entry name" value="BT_3044-like_C"/>
</dbReference>
<dbReference type="Proteomes" id="UP000285864">
    <property type="component" value="Unassembled WGS sequence"/>
</dbReference>
<protein>
    <submittedName>
        <fullName evidence="4">DUF4973 domain-containing protein</fullName>
    </submittedName>
</protein>
<dbReference type="InterPro" id="IPR032509">
    <property type="entry name" value="DUF4973"/>
</dbReference>
<feature type="domain" description="BT-3044-like C-terminal" evidence="2">
    <location>
        <begin position="164"/>
        <end position="313"/>
    </location>
</feature>
<evidence type="ECO:0000259" key="3">
    <source>
        <dbReference type="Pfam" id="PF16343"/>
    </source>
</evidence>
<reference evidence="4 5" key="1">
    <citation type="submission" date="2018-08" db="EMBL/GenBank/DDBJ databases">
        <title>A genome reference for cultivated species of the human gut microbiota.</title>
        <authorList>
            <person name="Zou Y."/>
            <person name="Xue W."/>
            <person name="Luo G."/>
        </authorList>
    </citation>
    <scope>NUCLEOTIDE SEQUENCE [LARGE SCALE GENOMIC DNA]</scope>
    <source>
        <strain evidence="4 5">AF24-2</strain>
    </source>
</reference>
<evidence type="ECO:0000313" key="4">
    <source>
        <dbReference type="EMBL" id="RGR97388.1"/>
    </source>
</evidence>
<sequence>MKKIYSYIILLLVSFCWVSCNNEWEDEQYEQYVSFKAPIGSNGVTDIYIRYKKDGKVTYQLPVIISGSTFNEKDLNVKVEVDNDTLGILNNERFGREDLYFLQLTPEHYNFPGTVNVPQGVSVITLPIDFDLTGINMVRSWVLPLTVVDEPGTYLGHPRKNYAKALLNIKPFNDYSGTYSTTTLQTFISNEDGSYDQANPIVRNTRTGQVVDENTIFFYAGAMEEDLINREDYKVNFYFNPETKMVELSTKNENLKLEQLKKDQAAYTIAEIMDEELPYLKHRYVIFNIEYTFVDYTSVEGREIPYHVKGTMTLERKINTQIPDEDQAIEW</sequence>
<comment type="caution">
    <text evidence="4">The sequence shown here is derived from an EMBL/GenBank/DDBJ whole genome shotgun (WGS) entry which is preliminary data.</text>
</comment>
<keyword evidence="1" id="KW-0732">Signal</keyword>
<organism evidence="4 5">
    <name type="scientific">Phocaeicola coprocola</name>
    <dbReference type="NCBI Taxonomy" id="310298"/>
    <lineage>
        <taxon>Bacteria</taxon>
        <taxon>Pseudomonadati</taxon>
        <taxon>Bacteroidota</taxon>
        <taxon>Bacteroidia</taxon>
        <taxon>Bacteroidales</taxon>
        <taxon>Bacteroidaceae</taxon>
        <taxon>Phocaeicola</taxon>
    </lineage>
</organism>
<evidence type="ECO:0000313" key="5">
    <source>
        <dbReference type="Proteomes" id="UP000285864"/>
    </source>
</evidence>
<name>A0A412GRE6_9BACT</name>
<evidence type="ECO:0000256" key="1">
    <source>
        <dbReference type="SAM" id="SignalP"/>
    </source>
</evidence>
<feature type="domain" description="DUF4973" evidence="3">
    <location>
        <begin position="24"/>
        <end position="151"/>
    </location>
</feature>
<keyword evidence="5" id="KW-1185">Reference proteome</keyword>
<proteinExistence type="predicted"/>
<dbReference type="Pfam" id="PF14274">
    <property type="entry name" value="BT_3044-like_C"/>
    <property type="match status" value="1"/>
</dbReference>